<keyword evidence="3" id="KW-1185">Reference proteome</keyword>
<proteinExistence type="predicted"/>
<evidence type="ECO:0000313" key="3">
    <source>
        <dbReference type="Proteomes" id="UP001054945"/>
    </source>
</evidence>
<feature type="region of interest" description="Disordered" evidence="1">
    <location>
        <begin position="14"/>
        <end position="33"/>
    </location>
</feature>
<name>A0AAV4YAJ4_CAEEX</name>
<accession>A0AAV4YAJ4</accession>
<evidence type="ECO:0000313" key="2">
    <source>
        <dbReference type="EMBL" id="GIZ03479.1"/>
    </source>
</evidence>
<reference evidence="2 3" key="1">
    <citation type="submission" date="2021-06" db="EMBL/GenBank/DDBJ databases">
        <title>Caerostris extrusa draft genome.</title>
        <authorList>
            <person name="Kono N."/>
            <person name="Arakawa K."/>
        </authorList>
    </citation>
    <scope>NUCLEOTIDE SEQUENCE [LARGE SCALE GENOMIC DNA]</scope>
</reference>
<dbReference type="AlphaFoldDB" id="A0AAV4YAJ4"/>
<gene>
    <name evidence="2" type="ORF">CEXT_471371</name>
</gene>
<sequence length="92" mass="10205">MDLLASQTPLDFQKSAPSCIPHKSPSSGNKTPIADVLHHIMGPHNAILSLQFVPVHQRKSYGSGIPVRVSFPMRHQRARRHKTRGSKQSTCI</sequence>
<dbReference type="Proteomes" id="UP001054945">
    <property type="component" value="Unassembled WGS sequence"/>
</dbReference>
<evidence type="ECO:0000256" key="1">
    <source>
        <dbReference type="SAM" id="MobiDB-lite"/>
    </source>
</evidence>
<protein>
    <submittedName>
        <fullName evidence="2">Uncharacterized protein</fullName>
    </submittedName>
</protein>
<comment type="caution">
    <text evidence="2">The sequence shown here is derived from an EMBL/GenBank/DDBJ whole genome shotgun (WGS) entry which is preliminary data.</text>
</comment>
<dbReference type="EMBL" id="BPLR01018955">
    <property type="protein sequence ID" value="GIZ03479.1"/>
    <property type="molecule type" value="Genomic_DNA"/>
</dbReference>
<organism evidence="2 3">
    <name type="scientific">Caerostris extrusa</name>
    <name type="common">Bark spider</name>
    <name type="synonym">Caerostris bankana</name>
    <dbReference type="NCBI Taxonomy" id="172846"/>
    <lineage>
        <taxon>Eukaryota</taxon>
        <taxon>Metazoa</taxon>
        <taxon>Ecdysozoa</taxon>
        <taxon>Arthropoda</taxon>
        <taxon>Chelicerata</taxon>
        <taxon>Arachnida</taxon>
        <taxon>Araneae</taxon>
        <taxon>Araneomorphae</taxon>
        <taxon>Entelegynae</taxon>
        <taxon>Araneoidea</taxon>
        <taxon>Araneidae</taxon>
        <taxon>Caerostris</taxon>
    </lineage>
</organism>